<dbReference type="AlphaFoldDB" id="A0A7G1G5D6"/>
<evidence type="ECO:0000256" key="2">
    <source>
        <dbReference type="ARBA" id="ARBA00001946"/>
    </source>
</evidence>
<dbReference type="InterPro" id="IPR035097">
    <property type="entry name" value="M29_N-terminal"/>
</dbReference>
<evidence type="ECO:0000256" key="8">
    <source>
        <dbReference type="ARBA" id="ARBA00022801"/>
    </source>
</evidence>
<evidence type="ECO:0000256" key="5">
    <source>
        <dbReference type="ARBA" id="ARBA00022438"/>
    </source>
</evidence>
<comment type="similarity">
    <text evidence="4">Belongs to the peptidase M29 family.</text>
</comment>
<evidence type="ECO:0000256" key="9">
    <source>
        <dbReference type="ARBA" id="ARBA00023049"/>
    </source>
</evidence>
<evidence type="ECO:0000256" key="7">
    <source>
        <dbReference type="ARBA" id="ARBA00022723"/>
    </source>
</evidence>
<evidence type="ECO:0000256" key="1">
    <source>
        <dbReference type="ARBA" id="ARBA00001941"/>
    </source>
</evidence>
<dbReference type="PANTHER" id="PTHR34448:SF3">
    <property type="entry name" value="AMINOPEPTIDASE AMPS"/>
    <property type="match status" value="1"/>
</dbReference>
<keyword evidence="5 10" id="KW-0031">Aminopeptidase</keyword>
<dbReference type="Proteomes" id="UP000516361">
    <property type="component" value="Chromosome"/>
</dbReference>
<evidence type="ECO:0000313" key="11">
    <source>
        <dbReference type="Proteomes" id="UP000516361"/>
    </source>
</evidence>
<keyword evidence="6" id="KW-0645">Protease</keyword>
<dbReference type="InParanoid" id="A0A7G1G5D6"/>
<dbReference type="PRINTS" id="PR00919">
    <property type="entry name" value="THERMOPTASE"/>
</dbReference>
<protein>
    <submittedName>
        <fullName evidence="10">Aminopeptidase</fullName>
    </submittedName>
</protein>
<keyword evidence="8" id="KW-0378">Hydrolase</keyword>
<keyword evidence="11" id="KW-1185">Reference proteome</keyword>
<evidence type="ECO:0000313" key="10">
    <source>
        <dbReference type="EMBL" id="BBE30244.1"/>
    </source>
</evidence>
<dbReference type="InterPro" id="IPR052170">
    <property type="entry name" value="M29_Exopeptidase"/>
</dbReference>
<dbReference type="GO" id="GO:0046872">
    <property type="term" value="F:metal ion binding"/>
    <property type="evidence" value="ECO:0007669"/>
    <property type="project" value="UniProtKB-KW"/>
</dbReference>
<evidence type="ECO:0000256" key="6">
    <source>
        <dbReference type="ARBA" id="ARBA00022670"/>
    </source>
</evidence>
<keyword evidence="9" id="KW-0482">Metalloprotease</keyword>
<dbReference type="Pfam" id="PF02073">
    <property type="entry name" value="Peptidase_M29"/>
    <property type="match status" value="1"/>
</dbReference>
<evidence type="ECO:0000256" key="4">
    <source>
        <dbReference type="ARBA" id="ARBA00008236"/>
    </source>
</evidence>
<name>A0A7G1G5D6_9BACT</name>
<evidence type="ECO:0000256" key="3">
    <source>
        <dbReference type="ARBA" id="ARBA00001947"/>
    </source>
</evidence>
<dbReference type="GO" id="GO:0004177">
    <property type="term" value="F:aminopeptidase activity"/>
    <property type="evidence" value="ECO:0007669"/>
    <property type="project" value="UniProtKB-KW"/>
</dbReference>
<accession>A0A7G1G5D6</accession>
<sequence length="407" mass="45946">MENFKELLEKYAELSVRTAINIQKDQTLVVNAPIVAVDFVREVVKKAYENGAKNVHIEWHDEEITYTKYKMAPDEAFNEFPMWKAKGFEEFAKQNAAFLSISASNPDLLKDVDPQKIANANKAAAKAMNKFREYTQKGKVSWAVVSVPTKEWSKKVFGTTDEEKLWKKIFEVTRVNTEDPVSEWKKHIGTLKNKIAMMNSKNYKFLHYKAPGTDLKIELPEDHVWVGGGLTTEKGVYFIPNMPTEEIFTLPLKTGINGTVTSTKPLNYGGNLIEKFTLTFKDGKIIDFSAKNGYETLKKLIETDEGSHYIGEVALVPQNSPISNSNIIFYNTLFDENASCHLAIGAAYPLCLKNGPNMTRKELEEKGANTSMTHVDFMIGSDSMNIDGITKDGKIEPIFRNGNWIEE</sequence>
<comment type="cofactor">
    <cofactor evidence="1">
        <name>Co(2+)</name>
        <dbReference type="ChEBI" id="CHEBI:48828"/>
    </cofactor>
</comment>
<comment type="cofactor">
    <cofactor evidence="2">
        <name>Mg(2+)</name>
        <dbReference type="ChEBI" id="CHEBI:18420"/>
    </cofactor>
</comment>
<keyword evidence="7" id="KW-0479">Metal-binding</keyword>
<dbReference type="EMBL" id="AP018712">
    <property type="protein sequence ID" value="BBE30244.1"/>
    <property type="molecule type" value="Genomic_DNA"/>
</dbReference>
<organism evidence="10 11">
    <name type="scientific">Tepiditoga spiralis</name>
    <dbReference type="NCBI Taxonomy" id="2108365"/>
    <lineage>
        <taxon>Bacteria</taxon>
        <taxon>Thermotogati</taxon>
        <taxon>Thermotogota</taxon>
        <taxon>Thermotogae</taxon>
        <taxon>Petrotogales</taxon>
        <taxon>Petrotogaceae</taxon>
        <taxon>Tepiditoga</taxon>
    </lineage>
</organism>
<proteinExistence type="inferred from homology"/>
<dbReference type="KEGG" id="ocy:OSSY52_03850"/>
<dbReference type="GO" id="GO:0006508">
    <property type="term" value="P:proteolysis"/>
    <property type="evidence" value="ECO:0007669"/>
    <property type="project" value="UniProtKB-KW"/>
</dbReference>
<dbReference type="GO" id="GO:0008237">
    <property type="term" value="F:metallopeptidase activity"/>
    <property type="evidence" value="ECO:0007669"/>
    <property type="project" value="UniProtKB-KW"/>
</dbReference>
<reference evidence="10 11" key="1">
    <citation type="submission" date="2018-06" db="EMBL/GenBank/DDBJ databases">
        <title>Genome sequencing of Oceanotoga sp. sy52.</title>
        <authorList>
            <person name="Mori K."/>
        </authorList>
    </citation>
    <scope>NUCLEOTIDE SEQUENCE [LARGE SCALE GENOMIC DNA]</scope>
    <source>
        <strain evidence="11">sy52</strain>
    </source>
</reference>
<dbReference type="RefSeq" id="WP_190615361.1">
    <property type="nucleotide sequence ID" value="NZ_AP018712.1"/>
</dbReference>
<dbReference type="InterPro" id="IPR000787">
    <property type="entry name" value="Peptidase_M29"/>
</dbReference>
<dbReference type="Gene3D" id="3.40.1830.10">
    <property type="entry name" value="Thermophilic metalloprotease (M29)"/>
    <property type="match status" value="1"/>
</dbReference>
<dbReference type="PANTHER" id="PTHR34448">
    <property type="entry name" value="AMINOPEPTIDASE"/>
    <property type="match status" value="1"/>
</dbReference>
<comment type="cofactor">
    <cofactor evidence="3">
        <name>Zn(2+)</name>
        <dbReference type="ChEBI" id="CHEBI:29105"/>
    </cofactor>
</comment>
<gene>
    <name evidence="10" type="ORF">OSSY52_03850</name>
</gene>
<dbReference type="SUPFAM" id="SSF144052">
    <property type="entry name" value="Thermophilic metalloprotease-like"/>
    <property type="match status" value="1"/>
</dbReference>